<dbReference type="RefSeq" id="WP_086958995.1">
    <property type="nucleotide sequence ID" value="NZ_AP018046.1"/>
</dbReference>
<dbReference type="Proteomes" id="UP000516656">
    <property type="component" value="Chromosome 2"/>
</dbReference>
<keyword evidence="1" id="KW-1133">Transmembrane helix</keyword>
<gene>
    <name evidence="2" type="ORF">IC627_16865</name>
</gene>
<organism evidence="2 3">
    <name type="scientific">Photobacterium damsela subsp. piscicida</name>
    <name type="common">Pasteurella piscicida</name>
    <dbReference type="NCBI Taxonomy" id="38294"/>
    <lineage>
        <taxon>Bacteria</taxon>
        <taxon>Pseudomonadati</taxon>
        <taxon>Pseudomonadota</taxon>
        <taxon>Gammaproteobacteria</taxon>
        <taxon>Vibrionales</taxon>
        <taxon>Vibrionaceae</taxon>
        <taxon>Photobacterium</taxon>
    </lineage>
</organism>
<dbReference type="EMBL" id="CP061855">
    <property type="protein sequence ID" value="QOD58515.1"/>
    <property type="molecule type" value="Genomic_DNA"/>
</dbReference>
<feature type="transmembrane region" description="Helical" evidence="1">
    <location>
        <begin position="48"/>
        <end position="71"/>
    </location>
</feature>
<protein>
    <recommendedName>
        <fullName evidence="4">Cytosine permease</fullName>
    </recommendedName>
</protein>
<accession>A0A7L8A903</accession>
<sequence length="81" mass="8581">MGSLPKQGYTEQELYGDTGVNKPTLACWLIGSLSGLMVSKTGFIDGPFAIGVFADSSLGLFISFAVAMVLYRVVLISKKAC</sequence>
<proteinExistence type="predicted"/>
<evidence type="ECO:0000313" key="2">
    <source>
        <dbReference type="EMBL" id="QOD58515.1"/>
    </source>
</evidence>
<name>A0A7L8A903_PHODP</name>
<keyword evidence="1" id="KW-0812">Transmembrane</keyword>
<keyword evidence="1" id="KW-0472">Membrane</keyword>
<evidence type="ECO:0008006" key="4">
    <source>
        <dbReference type="Google" id="ProtNLM"/>
    </source>
</evidence>
<dbReference type="AlphaFoldDB" id="A0A7L8A903"/>
<evidence type="ECO:0000313" key="3">
    <source>
        <dbReference type="Proteomes" id="UP000516656"/>
    </source>
</evidence>
<evidence type="ECO:0000256" key="1">
    <source>
        <dbReference type="SAM" id="Phobius"/>
    </source>
</evidence>
<reference evidence="2 3" key="1">
    <citation type="submission" date="2020-09" db="EMBL/GenBank/DDBJ databases">
        <title>Complete, closed and curated genome sequences of Photobacterium damselae subsp. piscicida isolates from Australia indicate localised evolution and additional plasmid-borne pathogenicity mechanisms.</title>
        <authorList>
            <person name="Baseggio L."/>
            <person name="Silayeva O."/>
            <person name="Buller N."/>
            <person name="Landos M."/>
            <person name="Engelstaedter J."/>
            <person name="Barnes A.C."/>
        </authorList>
    </citation>
    <scope>NUCLEOTIDE SEQUENCE [LARGE SCALE GENOMIC DNA]</scope>
    <source>
        <strain evidence="2 3">AS-16-0540-1</strain>
    </source>
</reference>